<dbReference type="AlphaFoldDB" id="I3C4D8"/>
<evidence type="ECO:0000256" key="8">
    <source>
        <dbReference type="ARBA" id="ARBA00023315"/>
    </source>
</evidence>
<sequence length="172" mass="20142">MIKYLVFGISISFISWIVGMLFNSILVKTEFYKKISNFNFIESETLNNNIGLSYFKWIVKNTLFKFFNQKITLKNKKMNLREVRKEMTIAEISHLIAFIFVSIIAIYKGFTQSFLLGLIIMLVNLLMNLYPSLLQQENKRRIDKLIKKQVKPMASTGSFVLVLITFSFSSFY</sequence>
<reference evidence="14 15" key="1">
    <citation type="submission" date="2012-02" db="EMBL/GenBank/DDBJ databases">
        <title>Improved High-Quality Draft genome of Joostella marina DSM 19592.</title>
        <authorList>
            <consortium name="US DOE Joint Genome Institute (JGI-PGF)"/>
            <person name="Lucas S."/>
            <person name="Copeland A."/>
            <person name="Lapidus A."/>
            <person name="Bruce D."/>
            <person name="Goodwin L."/>
            <person name="Pitluck S."/>
            <person name="Peters L."/>
            <person name="Chertkov O."/>
            <person name="Ovchinnikova G."/>
            <person name="Kyrpides N."/>
            <person name="Mavromatis K."/>
            <person name="Detter J.C."/>
            <person name="Han C."/>
            <person name="Land M."/>
            <person name="Hauser L."/>
            <person name="Markowitz V."/>
            <person name="Cheng J.-F."/>
            <person name="Hugenholtz P."/>
            <person name="Woyke T."/>
            <person name="Wu D."/>
            <person name="Tindall B."/>
            <person name="Brambilla E."/>
            <person name="Klenk H.-P."/>
            <person name="Eisen J.A."/>
        </authorList>
    </citation>
    <scope>NUCLEOTIDE SEQUENCE [LARGE SCALE GENOMIC DNA]</scope>
    <source>
        <strain evidence="14 15">DSM 19592</strain>
    </source>
</reference>
<keyword evidence="6 13" id="KW-1133">Transmembrane helix</keyword>
<evidence type="ECO:0000256" key="9">
    <source>
        <dbReference type="ARBA" id="ARBA00023588"/>
    </source>
</evidence>
<keyword evidence="3" id="KW-0808">Transferase</keyword>
<keyword evidence="15" id="KW-1185">Reference proteome</keyword>
<comment type="subcellular location">
    <subcellularLocation>
        <location evidence="1">Cell membrane</location>
        <topology evidence="1">Single-pass membrane protein</topology>
    </subcellularLocation>
</comment>
<feature type="transmembrane region" description="Helical" evidence="13">
    <location>
        <begin position="6"/>
        <end position="27"/>
    </location>
</feature>
<organism evidence="14 15">
    <name type="scientific">Galbibacter orientalis DSM 19592</name>
    <dbReference type="NCBI Taxonomy" id="926559"/>
    <lineage>
        <taxon>Bacteria</taxon>
        <taxon>Pseudomonadati</taxon>
        <taxon>Bacteroidota</taxon>
        <taxon>Flavobacteriia</taxon>
        <taxon>Flavobacteriales</taxon>
        <taxon>Flavobacteriaceae</taxon>
        <taxon>Galbibacter</taxon>
    </lineage>
</organism>
<dbReference type="eggNOG" id="ENOG5031308">
    <property type="taxonomic scope" value="Bacteria"/>
</dbReference>
<accession>I3C4D8</accession>
<dbReference type="RefSeq" id="WP_008611687.1">
    <property type="nucleotide sequence ID" value="NZ_JH651379.1"/>
</dbReference>
<comment type="pathway">
    <text evidence="9">Carotenoid biosynthesis; staphyloxanthin biosynthesis; staphyloxanthin from farnesyl diphosphate: step 5/5.</text>
</comment>
<dbReference type="GO" id="GO:0005886">
    <property type="term" value="C:plasma membrane"/>
    <property type="evidence" value="ECO:0007669"/>
    <property type="project" value="UniProtKB-SubCell"/>
</dbReference>
<dbReference type="OrthoDB" id="883215at2"/>
<dbReference type="UniPathway" id="UPA00029">
    <property type="reaction ID" value="UER00560"/>
</dbReference>
<evidence type="ECO:0000256" key="11">
    <source>
        <dbReference type="ARBA" id="ARBA00023667"/>
    </source>
</evidence>
<evidence type="ECO:0000256" key="5">
    <source>
        <dbReference type="ARBA" id="ARBA00022729"/>
    </source>
</evidence>
<evidence type="ECO:0000256" key="10">
    <source>
        <dbReference type="ARBA" id="ARBA00023603"/>
    </source>
</evidence>
<dbReference type="Proteomes" id="UP000004690">
    <property type="component" value="Unassembled WGS sequence"/>
</dbReference>
<keyword evidence="2" id="KW-1003">Cell membrane</keyword>
<feature type="transmembrane region" description="Helical" evidence="13">
    <location>
        <begin position="87"/>
        <end position="107"/>
    </location>
</feature>
<feature type="transmembrane region" description="Helical" evidence="13">
    <location>
        <begin position="113"/>
        <end position="131"/>
    </location>
</feature>
<protein>
    <recommendedName>
        <fullName evidence="11">Glycosyl-4,4'-diaponeurosporenoate acyltransferase</fullName>
    </recommendedName>
</protein>
<dbReference type="Pfam" id="PF18927">
    <property type="entry name" value="CrtO"/>
    <property type="match status" value="1"/>
</dbReference>
<proteinExistence type="inferred from homology"/>
<evidence type="ECO:0000256" key="13">
    <source>
        <dbReference type="SAM" id="Phobius"/>
    </source>
</evidence>
<dbReference type="HOGENOM" id="CLU_1712114_0_0_10"/>
<dbReference type="EMBL" id="JH651379">
    <property type="protein sequence ID" value="EIJ38481.1"/>
    <property type="molecule type" value="Genomic_DNA"/>
</dbReference>
<comment type="function">
    <text evidence="12">Catalyzes the acylation of glycosyl-4,4'-diaponeurosporenoate, i.e. the esterification of glucose at the C6'' position with the carboxyl group of the C(15) fatty acid 12-methyltetradecanoic acid, to yield staphyloxanthin. This is the last step in the biosynthesis of this orange pigment, present in most staphylococci strains.</text>
</comment>
<dbReference type="GO" id="GO:0016746">
    <property type="term" value="F:acyltransferase activity"/>
    <property type="evidence" value="ECO:0007669"/>
    <property type="project" value="UniProtKB-KW"/>
</dbReference>
<evidence type="ECO:0000256" key="2">
    <source>
        <dbReference type="ARBA" id="ARBA00022475"/>
    </source>
</evidence>
<keyword evidence="7 13" id="KW-0472">Membrane</keyword>
<name>I3C4D8_9FLAO</name>
<keyword evidence="8" id="KW-0012">Acyltransferase</keyword>
<evidence type="ECO:0000313" key="14">
    <source>
        <dbReference type="EMBL" id="EIJ38481.1"/>
    </source>
</evidence>
<evidence type="ECO:0000256" key="1">
    <source>
        <dbReference type="ARBA" id="ARBA00004162"/>
    </source>
</evidence>
<keyword evidence="4 13" id="KW-0812">Transmembrane</keyword>
<evidence type="ECO:0000256" key="4">
    <source>
        <dbReference type="ARBA" id="ARBA00022692"/>
    </source>
</evidence>
<evidence type="ECO:0000313" key="15">
    <source>
        <dbReference type="Proteomes" id="UP000004690"/>
    </source>
</evidence>
<gene>
    <name evidence="14" type="ORF">JoomaDRAFT_1466</name>
</gene>
<feature type="transmembrane region" description="Helical" evidence="13">
    <location>
        <begin position="152"/>
        <end position="171"/>
    </location>
</feature>
<keyword evidence="5" id="KW-0732">Signal</keyword>
<evidence type="ECO:0000256" key="12">
    <source>
        <dbReference type="ARBA" id="ARBA00025324"/>
    </source>
</evidence>
<comment type="similarity">
    <text evidence="10">Belongs to the acyltransferase CrtO family.</text>
</comment>
<evidence type="ECO:0000256" key="6">
    <source>
        <dbReference type="ARBA" id="ARBA00022989"/>
    </source>
</evidence>
<evidence type="ECO:0000256" key="7">
    <source>
        <dbReference type="ARBA" id="ARBA00023136"/>
    </source>
</evidence>
<evidence type="ECO:0000256" key="3">
    <source>
        <dbReference type="ARBA" id="ARBA00022679"/>
    </source>
</evidence>
<dbReference type="InterPro" id="IPR044021">
    <property type="entry name" value="CrtO"/>
</dbReference>